<dbReference type="SMART" id="SM00721">
    <property type="entry name" value="BAR"/>
    <property type="match status" value="1"/>
</dbReference>
<evidence type="ECO:0000313" key="12">
    <source>
        <dbReference type="Proteomes" id="UP000887575"/>
    </source>
</evidence>
<dbReference type="PROSITE" id="PS51021">
    <property type="entry name" value="BAR"/>
    <property type="match status" value="1"/>
</dbReference>
<feature type="compositionally biased region" description="Basic and acidic residues" evidence="9">
    <location>
        <begin position="326"/>
        <end position="342"/>
    </location>
</feature>
<sequence>MSDFFNKHIKKTTARTKEKLLEGLGRNKATQDEAFDFHVINLQKQSKACERLFKDLKTYSTTLKELNKAEKTLRESIRELYEEEWPNRPNVCAITQSLDCQGDELERTICEDIVGSVSQYVAQFGDLKKKVEKRGRKLVDYDSARNSYNSLKESSKKAETDPKMAKATTELQQAETLYKEINGELLEILPATFDSRITFVVDNLQLLFNALATQETEAAKFHKQLVGQLDQLGQSMDSLRVARPISRVDSPPDNQLSAPTIERRSPSPSASIERNGDSTRQSIASVASDKVPSIKEMREEASEEEQVQNKVYPKLGSTPNPVATPRSEDKEKRIQQKREKDPTNPFDESDDEHHEEEKPRKVLNFVQATHKYAPQDEDELSFGPGDKIKVLETFEKDQMDDGWLMGEKDDGSKGVFPANFTKIIE</sequence>
<feature type="domain" description="BAR" evidence="11">
    <location>
        <begin position="20"/>
        <end position="238"/>
    </location>
</feature>
<evidence type="ECO:0000256" key="8">
    <source>
        <dbReference type="SAM" id="Coils"/>
    </source>
</evidence>
<evidence type="ECO:0000259" key="11">
    <source>
        <dbReference type="PROSITE" id="PS51021"/>
    </source>
</evidence>
<dbReference type="WBParaSite" id="MBELARI_LOCUS11143">
    <property type="protein sequence ID" value="MBELARI_LOCUS11143"/>
    <property type="gene ID" value="MBELARI_LOCUS11143"/>
</dbReference>
<dbReference type="PROSITE" id="PS50002">
    <property type="entry name" value="SH3"/>
    <property type="match status" value="1"/>
</dbReference>
<protein>
    <submittedName>
        <fullName evidence="13">SH3 domain-containing protein</fullName>
    </submittedName>
</protein>
<dbReference type="InterPro" id="IPR003005">
    <property type="entry name" value="Amphiphysin"/>
</dbReference>
<evidence type="ECO:0000256" key="3">
    <source>
        <dbReference type="ARBA" id="ARBA00022443"/>
    </source>
</evidence>
<dbReference type="InterPro" id="IPR027267">
    <property type="entry name" value="AH/BAR_dom_sf"/>
</dbReference>
<keyword evidence="6" id="KW-0472">Membrane</keyword>
<evidence type="ECO:0000256" key="6">
    <source>
        <dbReference type="ARBA" id="ARBA00023136"/>
    </source>
</evidence>
<dbReference type="AlphaFoldDB" id="A0AAF3EB41"/>
<evidence type="ECO:0000256" key="1">
    <source>
        <dbReference type="ARBA" id="ARBA00004308"/>
    </source>
</evidence>
<dbReference type="PANTHER" id="PTHR46514:SF3">
    <property type="entry name" value="AMPHIPHYSIN"/>
    <property type="match status" value="1"/>
</dbReference>
<evidence type="ECO:0000313" key="13">
    <source>
        <dbReference type="WBParaSite" id="MBELARI_LOCUS11143"/>
    </source>
</evidence>
<keyword evidence="5 8" id="KW-0175">Coiled coil</keyword>
<dbReference type="Gene3D" id="2.30.30.40">
    <property type="entry name" value="SH3 Domains"/>
    <property type="match status" value="1"/>
</dbReference>
<keyword evidence="12" id="KW-1185">Reference proteome</keyword>
<evidence type="ECO:0000259" key="10">
    <source>
        <dbReference type="PROSITE" id="PS50002"/>
    </source>
</evidence>
<dbReference type="SUPFAM" id="SSF103657">
    <property type="entry name" value="BAR/IMD domain-like"/>
    <property type="match status" value="1"/>
</dbReference>
<dbReference type="InterPro" id="IPR001452">
    <property type="entry name" value="SH3_domain"/>
</dbReference>
<dbReference type="Gene3D" id="1.20.1270.60">
    <property type="entry name" value="Arfaptin homology (AH) domain/BAR domain"/>
    <property type="match status" value="1"/>
</dbReference>
<reference evidence="13" key="1">
    <citation type="submission" date="2024-02" db="UniProtKB">
        <authorList>
            <consortium name="WormBaseParasite"/>
        </authorList>
    </citation>
    <scope>IDENTIFICATION</scope>
</reference>
<dbReference type="FunFam" id="1.20.1270.60:FF:000013">
    <property type="entry name" value="Amphiphysin isoform 2"/>
    <property type="match status" value="1"/>
</dbReference>
<feature type="coiled-coil region" evidence="8">
    <location>
        <begin position="141"/>
        <end position="184"/>
    </location>
</feature>
<dbReference type="GO" id="GO:0005886">
    <property type="term" value="C:plasma membrane"/>
    <property type="evidence" value="ECO:0007669"/>
    <property type="project" value="TreeGrafter"/>
</dbReference>
<dbReference type="InterPro" id="IPR036028">
    <property type="entry name" value="SH3-like_dom_sf"/>
</dbReference>
<dbReference type="PANTHER" id="PTHR46514">
    <property type="entry name" value="AMPHIPHYSIN"/>
    <property type="match status" value="1"/>
</dbReference>
<feature type="compositionally biased region" description="Polar residues" evidence="9">
    <location>
        <begin position="266"/>
        <end position="285"/>
    </location>
</feature>
<dbReference type="SMART" id="SM00326">
    <property type="entry name" value="SH3"/>
    <property type="match status" value="1"/>
</dbReference>
<evidence type="ECO:0000256" key="5">
    <source>
        <dbReference type="ARBA" id="ARBA00023054"/>
    </source>
</evidence>
<dbReference type="Pfam" id="PF03114">
    <property type="entry name" value="BAR"/>
    <property type="match status" value="1"/>
</dbReference>
<organism evidence="12 13">
    <name type="scientific">Mesorhabditis belari</name>
    <dbReference type="NCBI Taxonomy" id="2138241"/>
    <lineage>
        <taxon>Eukaryota</taxon>
        <taxon>Metazoa</taxon>
        <taxon>Ecdysozoa</taxon>
        <taxon>Nematoda</taxon>
        <taxon>Chromadorea</taxon>
        <taxon>Rhabditida</taxon>
        <taxon>Rhabditina</taxon>
        <taxon>Rhabditomorpha</taxon>
        <taxon>Rhabditoidea</taxon>
        <taxon>Rhabditidae</taxon>
        <taxon>Mesorhabditinae</taxon>
        <taxon>Mesorhabditis</taxon>
    </lineage>
</organism>
<feature type="domain" description="SH3" evidence="10">
    <location>
        <begin position="361"/>
        <end position="425"/>
    </location>
</feature>
<dbReference type="GO" id="GO:0012505">
    <property type="term" value="C:endomembrane system"/>
    <property type="evidence" value="ECO:0007669"/>
    <property type="project" value="UniProtKB-SubCell"/>
</dbReference>
<dbReference type="GO" id="GO:0005737">
    <property type="term" value="C:cytoplasm"/>
    <property type="evidence" value="ECO:0007669"/>
    <property type="project" value="UniProtKB-SubCell"/>
</dbReference>
<evidence type="ECO:0000256" key="9">
    <source>
        <dbReference type="SAM" id="MobiDB-lite"/>
    </source>
</evidence>
<evidence type="ECO:0000256" key="4">
    <source>
        <dbReference type="ARBA" id="ARBA00022490"/>
    </source>
</evidence>
<dbReference type="Pfam" id="PF14604">
    <property type="entry name" value="SH3_9"/>
    <property type="match status" value="1"/>
</dbReference>
<feature type="region of interest" description="Disordered" evidence="9">
    <location>
        <begin position="243"/>
        <end position="361"/>
    </location>
</feature>
<dbReference type="PRINTS" id="PR01251">
    <property type="entry name" value="AMPHIPHYSIN"/>
</dbReference>
<proteinExistence type="predicted"/>
<evidence type="ECO:0000256" key="2">
    <source>
        <dbReference type="ARBA" id="ARBA00004496"/>
    </source>
</evidence>
<name>A0AAF3EB41_9BILA</name>
<keyword evidence="3 7" id="KW-0728">SH3 domain</keyword>
<dbReference type="SUPFAM" id="SSF50044">
    <property type="entry name" value="SH3-domain"/>
    <property type="match status" value="1"/>
</dbReference>
<keyword evidence="4" id="KW-0963">Cytoplasm</keyword>
<comment type="subcellular location">
    <subcellularLocation>
        <location evidence="2">Cytoplasm</location>
    </subcellularLocation>
    <subcellularLocation>
        <location evidence="1">Endomembrane system</location>
    </subcellularLocation>
</comment>
<feature type="coiled-coil region" evidence="8">
    <location>
        <begin position="49"/>
        <end position="83"/>
    </location>
</feature>
<dbReference type="Proteomes" id="UP000887575">
    <property type="component" value="Unassembled WGS sequence"/>
</dbReference>
<dbReference type="InterPro" id="IPR004148">
    <property type="entry name" value="BAR_dom"/>
</dbReference>
<accession>A0AAF3EB41</accession>
<evidence type="ECO:0000256" key="7">
    <source>
        <dbReference type="PROSITE-ProRule" id="PRU00192"/>
    </source>
</evidence>
<dbReference type="GO" id="GO:0005543">
    <property type="term" value="F:phospholipid binding"/>
    <property type="evidence" value="ECO:0007669"/>
    <property type="project" value="TreeGrafter"/>
</dbReference>
<feature type="compositionally biased region" description="Basic and acidic residues" evidence="9">
    <location>
        <begin position="351"/>
        <end position="360"/>
    </location>
</feature>